<dbReference type="PANTHER" id="PTHR19376">
    <property type="entry name" value="DNA-DIRECTED RNA POLYMERASE"/>
    <property type="match status" value="1"/>
</dbReference>
<dbReference type="Gene3D" id="2.40.40.20">
    <property type="match status" value="1"/>
</dbReference>
<evidence type="ECO:0000256" key="6">
    <source>
        <dbReference type="ARBA" id="ARBA00048552"/>
    </source>
</evidence>
<dbReference type="PANTHER" id="PTHR19376:SF54">
    <property type="entry name" value="DNA-DIRECTED RNA POLYMERASE SUBUNIT BETA"/>
    <property type="match status" value="1"/>
</dbReference>
<evidence type="ECO:0000256" key="5">
    <source>
        <dbReference type="ARBA" id="ARBA00023163"/>
    </source>
</evidence>
<dbReference type="Gene3D" id="1.10.40.90">
    <property type="match status" value="1"/>
</dbReference>
<proteinExistence type="inferred from homology"/>
<dbReference type="Pfam" id="PF04998">
    <property type="entry name" value="RNA_pol_Rpb1_5"/>
    <property type="match status" value="1"/>
</dbReference>
<evidence type="ECO:0000256" key="3">
    <source>
        <dbReference type="ARBA" id="ARBA00022695"/>
    </source>
</evidence>
<dbReference type="InterPro" id="IPR012754">
    <property type="entry name" value="DNA-dir_RpoC_beta_prime_bact"/>
</dbReference>
<gene>
    <name evidence="7 10" type="primary">rpoC</name>
    <name evidence="10" type="ORF">RM190_01280</name>
</gene>
<dbReference type="Gene3D" id="1.10.150.390">
    <property type="match status" value="1"/>
</dbReference>
<evidence type="ECO:0000256" key="2">
    <source>
        <dbReference type="ARBA" id="ARBA00022679"/>
    </source>
</evidence>
<dbReference type="SUPFAM" id="SSF64484">
    <property type="entry name" value="beta and beta-prime subunits of DNA dependent RNA-polymerase"/>
    <property type="match status" value="1"/>
</dbReference>
<name>A0ABU3E8C1_9RHOB</name>
<feature type="binding site" evidence="7">
    <location>
        <position position="463"/>
    </location>
    <ligand>
        <name>Mg(2+)</name>
        <dbReference type="ChEBI" id="CHEBI:18420"/>
    </ligand>
</feature>
<dbReference type="NCBIfam" id="TIGR02386">
    <property type="entry name" value="rpoC_TIGR"/>
    <property type="match status" value="1"/>
</dbReference>
<dbReference type="InterPro" id="IPR006592">
    <property type="entry name" value="RNA_pol_N"/>
</dbReference>
<dbReference type="Pfam" id="PF00623">
    <property type="entry name" value="RNA_pol_Rpb1_2"/>
    <property type="match status" value="1"/>
</dbReference>
<keyword evidence="7" id="KW-0862">Zinc</keyword>
<dbReference type="EMBL" id="JAVRQI010000001">
    <property type="protein sequence ID" value="MDT1060467.1"/>
    <property type="molecule type" value="Genomic_DNA"/>
</dbReference>
<dbReference type="Pfam" id="PF04983">
    <property type="entry name" value="RNA_pol_Rpb1_3"/>
    <property type="match status" value="1"/>
</dbReference>
<feature type="binding site" evidence="7">
    <location>
        <position position="892"/>
    </location>
    <ligand>
        <name>Zn(2+)</name>
        <dbReference type="ChEBI" id="CHEBI:29105"/>
        <label>2</label>
    </ligand>
</feature>
<dbReference type="SMART" id="SM00663">
    <property type="entry name" value="RPOLA_N"/>
    <property type="match status" value="1"/>
</dbReference>
<dbReference type="InterPro" id="IPR007066">
    <property type="entry name" value="RNA_pol_Rpb1_3"/>
</dbReference>
<dbReference type="CDD" id="cd01609">
    <property type="entry name" value="RNAP_beta'_N"/>
    <property type="match status" value="1"/>
</dbReference>
<comment type="similarity">
    <text evidence="7 8">Belongs to the RNA polymerase beta' chain family.</text>
</comment>
<comment type="function">
    <text evidence="7 8">DNA-dependent RNA polymerase catalyzes the transcription of DNA into RNA using the four ribonucleoside triphosphates as substrates.</text>
</comment>
<feature type="binding site" evidence="7">
    <location>
        <position position="467"/>
    </location>
    <ligand>
        <name>Mg(2+)</name>
        <dbReference type="ChEBI" id="CHEBI:18420"/>
    </ligand>
</feature>
<comment type="cofactor">
    <cofactor evidence="7">
        <name>Zn(2+)</name>
        <dbReference type="ChEBI" id="CHEBI:29105"/>
    </cofactor>
    <text evidence="7">Binds 2 Zn(2+) ions per subunit.</text>
</comment>
<dbReference type="InterPro" id="IPR045867">
    <property type="entry name" value="DNA-dir_RpoC_beta_prime"/>
</dbReference>
<dbReference type="InterPro" id="IPR042102">
    <property type="entry name" value="RNA_pol_Rpb1_3_sf"/>
</dbReference>
<comment type="subunit">
    <text evidence="7">The RNAP catalytic core consists of 2 alpha, 1 beta, 1 beta' and 1 omega subunit. When a sigma factor is associated with the core the holoenzyme is formed, which can initiate transcription.</text>
</comment>
<keyword evidence="1 7" id="KW-0240">DNA-directed RNA polymerase</keyword>
<feature type="binding site" evidence="7">
    <location>
        <position position="87"/>
    </location>
    <ligand>
        <name>Zn(2+)</name>
        <dbReference type="ChEBI" id="CHEBI:29105"/>
        <label>1</label>
    </ligand>
</feature>
<dbReference type="GO" id="GO:0003899">
    <property type="term" value="F:DNA-directed RNA polymerase activity"/>
    <property type="evidence" value="ECO:0007669"/>
    <property type="project" value="UniProtKB-EC"/>
</dbReference>
<dbReference type="InterPro" id="IPR007083">
    <property type="entry name" value="RNA_pol_Rpb1_4"/>
</dbReference>
<sequence>MNQELATNPLNPLAQPRQFDEIKISLASPEEILAWSYGEVKKPETINYRTFKPERDGLFCARIFGPIKDYECLCGKYKRMKYRGLVCEKCGVEVTLQKVRRERMGHIELAAPVAHIWFLKSLPSRIGLMLDMTLRDLERILYFENYVVIEPGLTDLSYGQLLTEEEYLDAQDQYGADAFTANIGAEAIREMLANIDLAATAEQLREELKEATGELKPKKIIKRLKIVESFLESGNRPEWMVLTVIPVIPPELRPLVPLDGGRFATSDLNDLYRRVINRNNRLKRLIELRAPDIIVRNEKRMLQESVDALFDNGRRGRVITGNNKRPLKSLSDMLKGKQGRFRQNLLGKRVDFSGRSVIVTGPELKLHQCGLPKKMALELFKPFIYSRLEAKGLSSTVKQAKKLVEKERPEVWDILDEVIREHPVLLNRAPTLHRLGIQAFEPILIEGKAIQLHPLVCSAFNADFDGDQMAVHVPLSLEAQLEARVLMMSTNNVLSPANGAPIIVPSQDMVLGLYYTTMERVGMKGEGMAFANLEEVEHALASGAVHLHARIKARLPQIDENGNEVITRFETTPGRLRLGSLLPKNAKAPFELVNRLLRKKDIQNVIDTVYRYCGQKESVIFCDQIMGLGFREAFRAGISFGKDDMVVPPTKWDLVEETQDQVKQFEQQYLDGLITQGEKYNKVVDAWSKCNDKVTDAMMKTISATKKDEKGAELEPNSVYMMAHSGARGSVSQMKQLGGMRGLMAKPNGEIIETPIISNFKEGLTVLEYFNSTHGARKGLSDTALKTANSGYLTRRLVDVAQDCIIRDHDCGTEHAITASAAVNDGEVVSPLSERVLGRTAAEDVLVPGEDVVIVRKNELIDERKADEIEQAGVQTVRIRSALTCESEDGICALCYGRDLARGTLVNIGEAVGIIAAQSIGEPGTQLTMRTFHIGGIAQGGQQSFIAAAQEGVVAYENESTLENANGELIVMSRNMQLNIKNAQGEVLSNHKLFYGSKLFVRDGDPVARGQKMFEWDPYTLPIIAEKAGIARYVDLLSGLSVRDETDDATGMTQKIVTDWRSAPKGNELKPEIIIVDQDGEPVRNEQGNPVTYPMSVDAVLSVEDGQEIKAGDVVARIPREGAKTKDITGGLPRVAELFEARRPKDHAIIAELDGYVRFGKDYKNKRRISIEPADDTLEAVEYMVPKGKHIPVHEGDFVQKGDYIMDGNPAPHDILRIMGIEALADYLIDEVQDVYRLQGVKINDKHIEVIVRQMLQKIEILDSGDTTLLKGEHVDRDEFEEENAKIEAKGGRPASGEPVLLGITKASLQTRSFISAASFQETTRVLTEAAVQGKRDKLVGLKENVIVGRLIPAGTGGATSRVKRIATERDNAVIEARRAEAEAAAALIAPEEAPASAGGEG</sequence>
<dbReference type="Gene3D" id="1.10.132.30">
    <property type="match status" value="1"/>
</dbReference>
<dbReference type="InterPro" id="IPR038120">
    <property type="entry name" value="Rpb1_funnel_sf"/>
</dbReference>
<dbReference type="GO" id="GO:0000428">
    <property type="term" value="C:DNA-directed RNA polymerase complex"/>
    <property type="evidence" value="ECO:0007669"/>
    <property type="project" value="UniProtKB-KW"/>
</dbReference>
<comment type="cofactor">
    <cofactor evidence="7">
        <name>Mg(2+)</name>
        <dbReference type="ChEBI" id="CHEBI:18420"/>
    </cofactor>
    <text evidence="7">Binds 1 Mg(2+) ion per subunit.</text>
</comment>
<feature type="binding site" evidence="7">
    <location>
        <position position="811"/>
    </location>
    <ligand>
        <name>Zn(2+)</name>
        <dbReference type="ChEBI" id="CHEBI:29105"/>
        <label>2</label>
    </ligand>
</feature>
<keyword evidence="5 7" id="KW-0804">Transcription</keyword>
<comment type="catalytic activity">
    <reaction evidence="6 7 8">
        <text>RNA(n) + a ribonucleoside 5'-triphosphate = RNA(n+1) + diphosphate</text>
        <dbReference type="Rhea" id="RHEA:21248"/>
        <dbReference type="Rhea" id="RHEA-COMP:14527"/>
        <dbReference type="Rhea" id="RHEA-COMP:17342"/>
        <dbReference type="ChEBI" id="CHEBI:33019"/>
        <dbReference type="ChEBI" id="CHEBI:61557"/>
        <dbReference type="ChEBI" id="CHEBI:140395"/>
        <dbReference type="EC" id="2.7.7.6"/>
    </reaction>
</comment>
<keyword evidence="2 7" id="KW-0808">Transferase</keyword>
<dbReference type="InterPro" id="IPR007080">
    <property type="entry name" value="RNA_pol_Rpb1_1"/>
</dbReference>
<feature type="binding site" evidence="7">
    <location>
        <position position="895"/>
    </location>
    <ligand>
        <name>Zn(2+)</name>
        <dbReference type="ChEBI" id="CHEBI:29105"/>
        <label>2</label>
    </ligand>
</feature>
<evidence type="ECO:0000256" key="4">
    <source>
        <dbReference type="ARBA" id="ARBA00022723"/>
    </source>
</evidence>
<evidence type="ECO:0000259" key="9">
    <source>
        <dbReference type="SMART" id="SM00663"/>
    </source>
</evidence>
<dbReference type="Gene3D" id="1.10.1790.20">
    <property type="match status" value="1"/>
</dbReference>
<dbReference type="HAMAP" id="MF_01322">
    <property type="entry name" value="RNApol_bact_RpoC"/>
    <property type="match status" value="1"/>
</dbReference>
<organism evidence="10 11">
    <name type="scientific">Paracoccus broussonetiae</name>
    <dbReference type="NCBI Taxonomy" id="3075834"/>
    <lineage>
        <taxon>Bacteria</taxon>
        <taxon>Pseudomonadati</taxon>
        <taxon>Pseudomonadota</taxon>
        <taxon>Alphaproteobacteria</taxon>
        <taxon>Rhodobacterales</taxon>
        <taxon>Paracoccaceae</taxon>
        <taxon>Paracoccus</taxon>
    </lineage>
</organism>
<keyword evidence="3 7" id="KW-0548">Nucleotidyltransferase</keyword>
<dbReference type="Gene3D" id="1.10.274.100">
    <property type="entry name" value="RNA polymerase Rpb1, domain 3"/>
    <property type="match status" value="2"/>
</dbReference>
<dbReference type="InterPro" id="IPR007081">
    <property type="entry name" value="RNA_pol_Rpb1_5"/>
</dbReference>
<keyword evidence="7" id="KW-0460">Magnesium</keyword>
<reference evidence="11" key="1">
    <citation type="submission" date="2023-07" db="EMBL/GenBank/DDBJ databases">
        <title>Characterization of two Paracoccaceae strains isolated from Phycosphere and proposal of Xinfangfangia lacusdiani sp. nov.</title>
        <authorList>
            <person name="Deng Y."/>
            <person name="Zhang Y.Q."/>
        </authorList>
    </citation>
    <scope>NUCLEOTIDE SEQUENCE [LARGE SCALE GENOMIC DNA]</scope>
    <source>
        <strain evidence="11">CPCC 101403</strain>
    </source>
</reference>
<evidence type="ECO:0000256" key="8">
    <source>
        <dbReference type="RuleBase" id="RU004279"/>
    </source>
</evidence>
<feature type="domain" description="RNA polymerase N-terminal" evidence="9">
    <location>
        <begin position="238"/>
        <end position="517"/>
    </location>
</feature>
<dbReference type="Pfam" id="PF05000">
    <property type="entry name" value="RNA_pol_Rpb1_4"/>
    <property type="match status" value="1"/>
</dbReference>
<dbReference type="Pfam" id="PF04997">
    <property type="entry name" value="RNA_pol_Rpb1_1"/>
    <property type="match status" value="1"/>
</dbReference>
<feature type="binding site" evidence="7">
    <location>
        <position position="465"/>
    </location>
    <ligand>
        <name>Mg(2+)</name>
        <dbReference type="ChEBI" id="CHEBI:18420"/>
    </ligand>
</feature>
<dbReference type="CDD" id="cd02655">
    <property type="entry name" value="RNAP_beta'_C"/>
    <property type="match status" value="1"/>
</dbReference>
<dbReference type="InterPro" id="IPR044893">
    <property type="entry name" value="RNA_pol_Rpb1_clamp_domain"/>
</dbReference>
<dbReference type="InterPro" id="IPR000722">
    <property type="entry name" value="RNA_pol_asu"/>
</dbReference>
<dbReference type="Gene3D" id="2.40.50.100">
    <property type="match status" value="3"/>
</dbReference>
<feature type="binding site" evidence="7">
    <location>
        <position position="885"/>
    </location>
    <ligand>
        <name>Zn(2+)</name>
        <dbReference type="ChEBI" id="CHEBI:29105"/>
        <label>2</label>
    </ligand>
</feature>
<feature type="binding site" evidence="7">
    <location>
        <position position="74"/>
    </location>
    <ligand>
        <name>Zn(2+)</name>
        <dbReference type="ChEBI" id="CHEBI:29105"/>
        <label>1</label>
    </ligand>
</feature>
<protein>
    <recommendedName>
        <fullName evidence="7">DNA-directed RNA polymerase subunit beta'</fullName>
        <shortName evidence="7">RNAP subunit beta'</shortName>
        <ecNumber evidence="7">2.7.7.6</ecNumber>
    </recommendedName>
    <alternativeName>
        <fullName evidence="7">RNA polymerase subunit beta'</fullName>
    </alternativeName>
    <alternativeName>
        <fullName evidence="7">Transcriptase subunit beta'</fullName>
    </alternativeName>
</protein>
<dbReference type="Proteomes" id="UP001251085">
    <property type="component" value="Unassembled WGS sequence"/>
</dbReference>
<feature type="binding site" evidence="7">
    <location>
        <position position="90"/>
    </location>
    <ligand>
        <name>Zn(2+)</name>
        <dbReference type="ChEBI" id="CHEBI:29105"/>
        <label>1</label>
    </ligand>
</feature>
<evidence type="ECO:0000256" key="7">
    <source>
        <dbReference type="HAMAP-Rule" id="MF_01322"/>
    </source>
</evidence>
<keyword evidence="4 7" id="KW-0479">Metal-binding</keyword>
<dbReference type="EC" id="2.7.7.6" evidence="7"/>
<evidence type="ECO:0000313" key="11">
    <source>
        <dbReference type="Proteomes" id="UP001251085"/>
    </source>
</evidence>
<dbReference type="Gene3D" id="4.10.860.120">
    <property type="entry name" value="RNA polymerase II, clamp domain"/>
    <property type="match status" value="1"/>
</dbReference>
<feature type="binding site" evidence="7">
    <location>
        <position position="72"/>
    </location>
    <ligand>
        <name>Zn(2+)</name>
        <dbReference type="ChEBI" id="CHEBI:29105"/>
        <label>1</label>
    </ligand>
</feature>
<evidence type="ECO:0000313" key="10">
    <source>
        <dbReference type="EMBL" id="MDT1060467.1"/>
    </source>
</evidence>
<evidence type="ECO:0000256" key="1">
    <source>
        <dbReference type="ARBA" id="ARBA00022478"/>
    </source>
</evidence>
<accession>A0ABU3E8C1</accession>
<keyword evidence="11" id="KW-1185">Reference proteome</keyword>
<dbReference type="RefSeq" id="WP_311757568.1">
    <property type="nucleotide sequence ID" value="NZ_JAVRQI010000001.1"/>
</dbReference>
<comment type="caution">
    <text evidence="10">The sequence shown here is derived from an EMBL/GenBank/DDBJ whole genome shotgun (WGS) entry which is preliminary data.</text>
</comment>